<dbReference type="AlphaFoldDB" id="A0A7R9YU51"/>
<organism evidence="3">
    <name type="scientific">Chlamydomonas euryale</name>
    <dbReference type="NCBI Taxonomy" id="1486919"/>
    <lineage>
        <taxon>Eukaryota</taxon>
        <taxon>Viridiplantae</taxon>
        <taxon>Chlorophyta</taxon>
        <taxon>core chlorophytes</taxon>
        <taxon>Chlorophyceae</taxon>
        <taxon>CS clade</taxon>
        <taxon>Chlamydomonadales</taxon>
        <taxon>Chlamydomonadaceae</taxon>
        <taxon>Chlamydomonas</taxon>
    </lineage>
</organism>
<dbReference type="Pfam" id="PF16321">
    <property type="entry name" value="Ribosom_S30AE_C"/>
    <property type="match status" value="1"/>
</dbReference>
<evidence type="ECO:0000313" key="3">
    <source>
        <dbReference type="EMBL" id="CAD8288156.1"/>
    </source>
</evidence>
<reference evidence="3" key="1">
    <citation type="submission" date="2021-01" db="EMBL/GenBank/DDBJ databases">
        <authorList>
            <person name="Corre E."/>
            <person name="Pelletier E."/>
            <person name="Niang G."/>
            <person name="Scheremetjew M."/>
            <person name="Finn R."/>
            <person name="Kale V."/>
            <person name="Holt S."/>
            <person name="Cochrane G."/>
            <person name="Meng A."/>
            <person name="Brown T."/>
            <person name="Cohen L."/>
        </authorList>
    </citation>
    <scope>NUCLEOTIDE SEQUENCE</scope>
    <source>
        <strain evidence="3">CCMP219</strain>
    </source>
</reference>
<dbReference type="EMBL" id="HBEC01017477">
    <property type="protein sequence ID" value="CAD8288156.1"/>
    <property type="molecule type" value="Transcribed_RNA"/>
</dbReference>
<dbReference type="PANTHER" id="PTHR33231:SF1">
    <property type="entry name" value="30S RIBOSOMAL PROTEIN"/>
    <property type="match status" value="1"/>
</dbReference>
<proteinExistence type="predicted"/>
<evidence type="ECO:0000259" key="2">
    <source>
        <dbReference type="Pfam" id="PF16321"/>
    </source>
</evidence>
<dbReference type="InterPro" id="IPR050574">
    <property type="entry name" value="HPF/YfiA_ribosome-assoc"/>
</dbReference>
<accession>A0A7R9YU51</accession>
<evidence type="ECO:0000256" key="1">
    <source>
        <dbReference type="SAM" id="MobiDB-lite"/>
    </source>
</evidence>
<dbReference type="InterPro" id="IPR032528">
    <property type="entry name" value="Ribosom_S30AE_C"/>
</dbReference>
<dbReference type="GO" id="GO:0045900">
    <property type="term" value="P:negative regulation of translational elongation"/>
    <property type="evidence" value="ECO:0007669"/>
    <property type="project" value="TreeGrafter"/>
</dbReference>
<dbReference type="GO" id="GO:0043024">
    <property type="term" value="F:ribosomal small subunit binding"/>
    <property type="evidence" value="ECO:0007669"/>
    <property type="project" value="TreeGrafter"/>
</dbReference>
<dbReference type="InterPro" id="IPR038416">
    <property type="entry name" value="Ribosom_S30AE_C_sf"/>
</dbReference>
<protein>
    <recommendedName>
        <fullName evidence="2">Sigma 54 modulation/S30EA ribosomal protein C-terminal domain-containing protein</fullName>
    </recommendedName>
</protein>
<name>A0A7R9YU51_9CHLO</name>
<dbReference type="Gene3D" id="3.30.505.50">
    <property type="entry name" value="Sigma 54 modulation/S30EA ribosomal protein, C-terminal domain"/>
    <property type="match status" value="1"/>
</dbReference>
<feature type="domain" description="Sigma 54 modulation/S30EA ribosomal protein C-terminal" evidence="2">
    <location>
        <begin position="57"/>
        <end position="109"/>
    </location>
</feature>
<dbReference type="GO" id="GO:0022627">
    <property type="term" value="C:cytosolic small ribosomal subunit"/>
    <property type="evidence" value="ECO:0007669"/>
    <property type="project" value="TreeGrafter"/>
</dbReference>
<dbReference type="PANTHER" id="PTHR33231">
    <property type="entry name" value="30S RIBOSOMAL PROTEIN"/>
    <property type="match status" value="1"/>
</dbReference>
<gene>
    <name evidence="3" type="ORF">CEUR00632_LOCUS8195</name>
</gene>
<sequence length="116" mass="13583">MDKGKWPGHSGPHRADRIEDKEYKEYKEEVMYDTRVFQQEKAIEDQFAELNKVYPATVRRSKVIELDLMTIDEAIDAMEAVGHDFFVFRELESGELQILYRRQASGYGILVPQNRA</sequence>
<feature type="region of interest" description="Disordered" evidence="1">
    <location>
        <begin position="1"/>
        <end position="20"/>
    </location>
</feature>